<reference evidence="2 3" key="1">
    <citation type="submission" date="2017-10" db="EMBL/GenBank/DDBJ databases">
        <title>Comparative genomics in systemic dimorphic fungi from Ajellomycetaceae.</title>
        <authorList>
            <person name="Munoz J.F."/>
            <person name="Mcewen J.G."/>
            <person name="Clay O.K."/>
            <person name="Cuomo C.A."/>
        </authorList>
    </citation>
    <scope>NUCLEOTIDE SEQUENCE [LARGE SCALE GENOMIC DNA]</scope>
    <source>
        <strain evidence="2 3">UAMH4076</strain>
    </source>
</reference>
<proteinExistence type="predicted"/>
<evidence type="ECO:0000256" key="1">
    <source>
        <dbReference type="SAM" id="SignalP"/>
    </source>
</evidence>
<evidence type="ECO:0000313" key="3">
    <source>
        <dbReference type="Proteomes" id="UP000226031"/>
    </source>
</evidence>
<sequence>MSSYNRFSLKGLLLLVITLGALAKPLADPKVGGVQCGPRTCSNGDVKHAVTKAAASALLLVESVRNNFANQFAPPHNVVRQNALLARNAAIPVVEYALLLAGFVLSNFAKPLRLRSKLEATQFDHVLECLLLRI</sequence>
<protein>
    <submittedName>
        <fullName evidence="2">Uncharacterized protein</fullName>
    </submittedName>
</protein>
<dbReference type="STRING" id="73230.A0A2B7ZQT4"/>
<name>A0A2B7ZQT4_9EURO</name>
<accession>A0A2B7ZQT4</accession>
<dbReference type="VEuPathDB" id="FungiDB:EMCG_06723"/>
<organism evidence="2 3">
    <name type="scientific">[Emmonsia] crescens</name>
    <dbReference type="NCBI Taxonomy" id="73230"/>
    <lineage>
        <taxon>Eukaryota</taxon>
        <taxon>Fungi</taxon>
        <taxon>Dikarya</taxon>
        <taxon>Ascomycota</taxon>
        <taxon>Pezizomycotina</taxon>
        <taxon>Eurotiomycetes</taxon>
        <taxon>Eurotiomycetidae</taxon>
        <taxon>Onygenales</taxon>
        <taxon>Ajellomycetaceae</taxon>
        <taxon>Emergomyces</taxon>
    </lineage>
</organism>
<dbReference type="Proteomes" id="UP000226031">
    <property type="component" value="Unassembled WGS sequence"/>
</dbReference>
<keyword evidence="1" id="KW-0732">Signal</keyword>
<evidence type="ECO:0000313" key="2">
    <source>
        <dbReference type="EMBL" id="PGH35548.1"/>
    </source>
</evidence>
<gene>
    <name evidence="2" type="ORF">GX50_01650</name>
</gene>
<dbReference type="AlphaFoldDB" id="A0A2B7ZQT4"/>
<feature type="signal peptide" evidence="1">
    <location>
        <begin position="1"/>
        <end position="23"/>
    </location>
</feature>
<feature type="chain" id="PRO_5012767233" evidence="1">
    <location>
        <begin position="24"/>
        <end position="134"/>
    </location>
</feature>
<comment type="caution">
    <text evidence="2">The sequence shown here is derived from an EMBL/GenBank/DDBJ whole genome shotgun (WGS) entry which is preliminary data.</text>
</comment>
<keyword evidence="3" id="KW-1185">Reference proteome</keyword>
<dbReference type="EMBL" id="PDND01000020">
    <property type="protein sequence ID" value="PGH35548.1"/>
    <property type="molecule type" value="Genomic_DNA"/>
</dbReference>